<dbReference type="RefSeq" id="WP_068525058.1">
    <property type="nucleotide sequence ID" value="NZ_CBDRGN010000001.1"/>
</dbReference>
<dbReference type="GeneID" id="300998938"/>
<dbReference type="Pfam" id="PF12802">
    <property type="entry name" value="MarR_2"/>
    <property type="match status" value="1"/>
</dbReference>
<sequence length="141" mass="14746">MSDNDHLVHALRAAAQRWEREIAAFGARHALGGTDVRALVALLDLERAGTPSTPGALATQLHLSSAACTALVDRLAAAGLVERAPDPGDRRRVQVLVTAHARRLGEEFFADLIGPIRASAAALSPAEAEVVGRFLASAVTP</sequence>
<proteinExistence type="predicted"/>
<feature type="domain" description="HTH marR-type" evidence="1">
    <location>
        <begin position="4"/>
        <end position="140"/>
    </location>
</feature>
<dbReference type="PANTHER" id="PTHR33164">
    <property type="entry name" value="TRANSCRIPTIONAL REGULATOR, MARR FAMILY"/>
    <property type="match status" value="1"/>
</dbReference>
<evidence type="ECO:0000313" key="3">
    <source>
        <dbReference type="Proteomes" id="UP000182241"/>
    </source>
</evidence>
<dbReference type="SUPFAM" id="SSF46785">
    <property type="entry name" value="Winged helix' DNA-binding domain"/>
    <property type="match status" value="1"/>
</dbReference>
<dbReference type="GO" id="GO:0003700">
    <property type="term" value="F:DNA-binding transcription factor activity"/>
    <property type="evidence" value="ECO:0007669"/>
    <property type="project" value="InterPro"/>
</dbReference>
<evidence type="ECO:0000259" key="1">
    <source>
        <dbReference type="PROSITE" id="PS50995"/>
    </source>
</evidence>
<dbReference type="Proteomes" id="UP000182241">
    <property type="component" value="Unassembled WGS sequence"/>
</dbReference>
<dbReference type="GO" id="GO:0003677">
    <property type="term" value="F:DNA binding"/>
    <property type="evidence" value="ECO:0007669"/>
    <property type="project" value="UniProtKB-KW"/>
</dbReference>
<reference evidence="3" key="1">
    <citation type="submission" date="2016-10" db="EMBL/GenBank/DDBJ databases">
        <authorList>
            <person name="Varghese N."/>
            <person name="Submissions S."/>
        </authorList>
    </citation>
    <scope>NUCLEOTIDE SEQUENCE [LARGE SCALE GENOMIC DNA]</scope>
    <source>
        <strain evidence="3">DSM 44234</strain>
    </source>
</reference>
<dbReference type="EMBL" id="FNSA01000003">
    <property type="protein sequence ID" value="SEC41241.1"/>
    <property type="molecule type" value="Genomic_DNA"/>
</dbReference>
<dbReference type="Gene3D" id="1.10.10.10">
    <property type="entry name" value="Winged helix-like DNA-binding domain superfamily/Winged helix DNA-binding domain"/>
    <property type="match status" value="1"/>
</dbReference>
<accession>A0A1H4SBM5</accession>
<dbReference type="SMART" id="SM00347">
    <property type="entry name" value="HTH_MARR"/>
    <property type="match status" value="1"/>
</dbReference>
<dbReference type="InterPro" id="IPR036390">
    <property type="entry name" value="WH_DNA-bd_sf"/>
</dbReference>
<dbReference type="InterPro" id="IPR036388">
    <property type="entry name" value="WH-like_DNA-bd_sf"/>
</dbReference>
<keyword evidence="3" id="KW-1185">Reference proteome</keyword>
<dbReference type="InterPro" id="IPR039422">
    <property type="entry name" value="MarR/SlyA-like"/>
</dbReference>
<gene>
    <name evidence="2" type="ORF">SAMN04489793_2227</name>
</gene>
<organism evidence="2 3">
    <name type="scientific">Tsukamurella tyrosinosolvens</name>
    <dbReference type="NCBI Taxonomy" id="57704"/>
    <lineage>
        <taxon>Bacteria</taxon>
        <taxon>Bacillati</taxon>
        <taxon>Actinomycetota</taxon>
        <taxon>Actinomycetes</taxon>
        <taxon>Mycobacteriales</taxon>
        <taxon>Tsukamurellaceae</taxon>
        <taxon>Tsukamurella</taxon>
    </lineage>
</organism>
<dbReference type="OrthoDB" id="3694026at2"/>
<dbReference type="PANTHER" id="PTHR33164:SF106">
    <property type="entry name" value="TRANSCRIPTIONAL REGULATORY PROTEIN"/>
    <property type="match status" value="1"/>
</dbReference>
<dbReference type="AlphaFoldDB" id="A0A1H4SBM5"/>
<evidence type="ECO:0000313" key="2">
    <source>
        <dbReference type="EMBL" id="SEC41241.1"/>
    </source>
</evidence>
<name>A0A1H4SBM5_TSUTY</name>
<keyword evidence="2" id="KW-0238">DNA-binding</keyword>
<dbReference type="GO" id="GO:0006950">
    <property type="term" value="P:response to stress"/>
    <property type="evidence" value="ECO:0007669"/>
    <property type="project" value="TreeGrafter"/>
</dbReference>
<dbReference type="InterPro" id="IPR000835">
    <property type="entry name" value="HTH_MarR-typ"/>
</dbReference>
<dbReference type="STRING" id="57704.SAMN04489793_2227"/>
<protein>
    <submittedName>
        <fullName evidence="2">DNA-binding transcriptional regulator, MarR family</fullName>
    </submittedName>
</protein>
<dbReference type="PROSITE" id="PS50995">
    <property type="entry name" value="HTH_MARR_2"/>
    <property type="match status" value="1"/>
</dbReference>